<dbReference type="PRINTS" id="PR00455">
    <property type="entry name" value="HTHTETR"/>
</dbReference>
<dbReference type="SUPFAM" id="SSF48498">
    <property type="entry name" value="Tetracyclin repressor-like, C-terminal domain"/>
    <property type="match status" value="1"/>
</dbReference>
<dbReference type="Proteomes" id="UP000428328">
    <property type="component" value="Chromosome"/>
</dbReference>
<dbReference type="KEGG" id="psel:GM415_15460"/>
<keyword evidence="2 4" id="KW-0238">DNA-binding</keyword>
<dbReference type="InterPro" id="IPR011075">
    <property type="entry name" value="TetR_C"/>
</dbReference>
<evidence type="ECO:0000256" key="3">
    <source>
        <dbReference type="ARBA" id="ARBA00023163"/>
    </source>
</evidence>
<evidence type="ECO:0000313" key="7">
    <source>
        <dbReference type="Proteomes" id="UP000428328"/>
    </source>
</evidence>
<dbReference type="InterPro" id="IPR001647">
    <property type="entry name" value="HTH_TetR"/>
</dbReference>
<dbReference type="Gene3D" id="1.10.357.10">
    <property type="entry name" value="Tetracycline Repressor, domain 2"/>
    <property type="match status" value="1"/>
</dbReference>
<evidence type="ECO:0000259" key="5">
    <source>
        <dbReference type="PROSITE" id="PS50977"/>
    </source>
</evidence>
<dbReference type="InterPro" id="IPR009057">
    <property type="entry name" value="Homeodomain-like_sf"/>
</dbReference>
<feature type="DNA-binding region" description="H-T-H motif" evidence="4">
    <location>
        <begin position="29"/>
        <end position="48"/>
    </location>
</feature>
<dbReference type="PROSITE" id="PS50977">
    <property type="entry name" value="HTH_TETR_2"/>
    <property type="match status" value="1"/>
</dbReference>
<evidence type="ECO:0000313" key="6">
    <source>
        <dbReference type="EMBL" id="QGY41453.1"/>
    </source>
</evidence>
<dbReference type="RefSeq" id="WP_158949745.1">
    <property type="nucleotide sequence ID" value="NZ_CP046400.1"/>
</dbReference>
<dbReference type="SUPFAM" id="SSF46689">
    <property type="entry name" value="Homeodomain-like"/>
    <property type="match status" value="1"/>
</dbReference>
<keyword evidence="3" id="KW-0804">Transcription</keyword>
<evidence type="ECO:0000256" key="1">
    <source>
        <dbReference type="ARBA" id="ARBA00023015"/>
    </source>
</evidence>
<dbReference type="InterPro" id="IPR036271">
    <property type="entry name" value="Tet_transcr_reg_TetR-rel_C_sf"/>
</dbReference>
<dbReference type="Pfam" id="PF16925">
    <property type="entry name" value="TetR_C_13"/>
    <property type="match status" value="1"/>
</dbReference>
<dbReference type="Gene3D" id="1.10.10.60">
    <property type="entry name" value="Homeodomain-like"/>
    <property type="match status" value="1"/>
</dbReference>
<name>A0A6I6JMY2_9BACT</name>
<dbReference type="AlphaFoldDB" id="A0A6I6JMY2"/>
<dbReference type="PANTHER" id="PTHR47506:SF10">
    <property type="entry name" value="TRANSCRIPTIONAL REGULATORY PROTEIN"/>
    <property type="match status" value="1"/>
</dbReference>
<evidence type="ECO:0000256" key="4">
    <source>
        <dbReference type="PROSITE-ProRule" id="PRU00335"/>
    </source>
</evidence>
<dbReference type="EMBL" id="CP046400">
    <property type="protein sequence ID" value="QGY41453.1"/>
    <property type="molecule type" value="Genomic_DNA"/>
</dbReference>
<sequence length="194" mass="22260">MSRHQEFDSKEALHQAMKLFWHKGYEATSIMDLLKTTGLSKSSLYATFGGKRDLFLAAFDSYRDTRREEASRVLSHSPARDGIEQFYRIILEGAKADEFTNGCMSINQAVEMAPHDEDVRVRVKQDFQCMERMLTQTIERGRIDGSIKGRKTPRELARILVVAFPGLQVMVRAKCDHERLDEAFNLVLSLLDEE</sequence>
<proteinExistence type="predicted"/>
<keyword evidence="1" id="KW-0805">Transcription regulation</keyword>
<dbReference type="Pfam" id="PF00440">
    <property type="entry name" value="TetR_N"/>
    <property type="match status" value="1"/>
</dbReference>
<keyword evidence="7" id="KW-1185">Reference proteome</keyword>
<organism evidence="6 7">
    <name type="scientific">Pseudodesulfovibrio cashew</name>
    <dbReference type="NCBI Taxonomy" id="2678688"/>
    <lineage>
        <taxon>Bacteria</taxon>
        <taxon>Pseudomonadati</taxon>
        <taxon>Thermodesulfobacteriota</taxon>
        <taxon>Desulfovibrionia</taxon>
        <taxon>Desulfovibrionales</taxon>
        <taxon>Desulfovibrionaceae</taxon>
    </lineage>
</organism>
<feature type="domain" description="HTH tetR-type" evidence="5">
    <location>
        <begin position="6"/>
        <end position="66"/>
    </location>
</feature>
<evidence type="ECO:0000256" key="2">
    <source>
        <dbReference type="ARBA" id="ARBA00023125"/>
    </source>
</evidence>
<reference evidence="6 7" key="1">
    <citation type="submission" date="2019-11" db="EMBL/GenBank/DDBJ databases">
        <authorList>
            <person name="Zheng R.K."/>
            <person name="Sun C.M."/>
        </authorList>
    </citation>
    <scope>NUCLEOTIDE SEQUENCE [LARGE SCALE GENOMIC DNA]</scope>
    <source>
        <strain evidence="6 7">SRB007</strain>
    </source>
</reference>
<dbReference type="GO" id="GO:0003677">
    <property type="term" value="F:DNA binding"/>
    <property type="evidence" value="ECO:0007669"/>
    <property type="project" value="UniProtKB-UniRule"/>
</dbReference>
<gene>
    <name evidence="6" type="ORF">GM415_15460</name>
</gene>
<dbReference type="PANTHER" id="PTHR47506">
    <property type="entry name" value="TRANSCRIPTIONAL REGULATORY PROTEIN"/>
    <property type="match status" value="1"/>
</dbReference>
<protein>
    <submittedName>
        <fullName evidence="6">TetR family transcriptional regulator</fullName>
    </submittedName>
</protein>
<accession>A0A6I6JMY2</accession>